<dbReference type="PANTHER" id="PTHR43685:SF2">
    <property type="entry name" value="GLYCOSYLTRANSFERASE 2-LIKE DOMAIN-CONTAINING PROTEIN"/>
    <property type="match status" value="1"/>
</dbReference>
<evidence type="ECO:0000313" key="2">
    <source>
        <dbReference type="EMBL" id="MFD0794952.1"/>
    </source>
</evidence>
<feature type="domain" description="Glycosyltransferase 2-like" evidence="1">
    <location>
        <begin position="3"/>
        <end position="107"/>
    </location>
</feature>
<reference evidence="3" key="1">
    <citation type="journal article" date="2019" name="Int. J. Syst. Evol. Microbiol.">
        <title>The Global Catalogue of Microorganisms (GCM) 10K type strain sequencing project: providing services to taxonomists for standard genome sequencing and annotation.</title>
        <authorList>
            <consortium name="The Broad Institute Genomics Platform"/>
            <consortium name="The Broad Institute Genome Sequencing Center for Infectious Disease"/>
            <person name="Wu L."/>
            <person name="Ma J."/>
        </authorList>
    </citation>
    <scope>NUCLEOTIDE SEQUENCE [LARGE SCALE GENOMIC DNA]</scope>
    <source>
        <strain evidence="3">CCUG 61484</strain>
    </source>
</reference>
<dbReference type="InterPro" id="IPR029044">
    <property type="entry name" value="Nucleotide-diphossugar_trans"/>
</dbReference>
<evidence type="ECO:0000259" key="1">
    <source>
        <dbReference type="Pfam" id="PF00535"/>
    </source>
</evidence>
<evidence type="ECO:0000313" key="3">
    <source>
        <dbReference type="Proteomes" id="UP001597010"/>
    </source>
</evidence>
<dbReference type="SUPFAM" id="SSF53448">
    <property type="entry name" value="Nucleotide-diphospho-sugar transferases"/>
    <property type="match status" value="1"/>
</dbReference>
<dbReference type="InterPro" id="IPR001173">
    <property type="entry name" value="Glyco_trans_2-like"/>
</dbReference>
<dbReference type="InterPro" id="IPR050834">
    <property type="entry name" value="Glycosyltransf_2"/>
</dbReference>
<organism evidence="2 3">
    <name type="scientific">Mucilaginibacter litoreus</name>
    <dbReference type="NCBI Taxonomy" id="1048221"/>
    <lineage>
        <taxon>Bacteria</taxon>
        <taxon>Pseudomonadati</taxon>
        <taxon>Bacteroidota</taxon>
        <taxon>Sphingobacteriia</taxon>
        <taxon>Sphingobacteriales</taxon>
        <taxon>Sphingobacteriaceae</taxon>
        <taxon>Mucilaginibacter</taxon>
    </lineage>
</organism>
<name>A0ABW3AVQ0_9SPHI</name>
<dbReference type="PANTHER" id="PTHR43685">
    <property type="entry name" value="GLYCOSYLTRANSFERASE"/>
    <property type="match status" value="1"/>
</dbReference>
<dbReference type="CDD" id="cd00761">
    <property type="entry name" value="Glyco_tranf_GTA_type"/>
    <property type="match status" value="1"/>
</dbReference>
<comment type="caution">
    <text evidence="2">The sequence shown here is derived from an EMBL/GenBank/DDBJ whole genome shotgun (WGS) entry which is preliminary data.</text>
</comment>
<sequence>MFSIIIPLYNKGSYIQTTIESVLKQTLSDFEIIVVNDGSTDDSLERVKFVHDERVKVFSKENGGVSSARNYGIDKAKYDLIAFLDADDVWEPDYLMEMSLLINKYPQCGMYSANYEVIYKNKSEIEIDDIGEGVVEDYFKVCLNKIISWTSATIVRKEVFQNVGGFPVGMVAGQDTFMWAKIADKYRLAFTPKVLAKYNYIHSGIRLRTDKLDTCKETWFDLYKEGDFYRNEYLARKGLTVAKRYALGLYKKESRNLFNKFKYTKLYKKEFYTVKTLVSCPSWLINLYKRTFKFYMDFKIRYSNA</sequence>
<gene>
    <name evidence="2" type="ORF">ACFQZX_15125</name>
</gene>
<dbReference type="EMBL" id="JBHTHZ010000013">
    <property type="protein sequence ID" value="MFD0794952.1"/>
    <property type="molecule type" value="Genomic_DNA"/>
</dbReference>
<protein>
    <submittedName>
        <fullName evidence="2">Glycosyltransferase family 2 protein</fullName>
    </submittedName>
</protein>
<accession>A0ABW3AVQ0</accession>
<dbReference type="Proteomes" id="UP001597010">
    <property type="component" value="Unassembled WGS sequence"/>
</dbReference>
<dbReference type="Gene3D" id="3.90.550.10">
    <property type="entry name" value="Spore Coat Polysaccharide Biosynthesis Protein SpsA, Chain A"/>
    <property type="match status" value="1"/>
</dbReference>
<dbReference type="RefSeq" id="WP_377116857.1">
    <property type="nucleotide sequence ID" value="NZ_JBHTHZ010000013.1"/>
</dbReference>
<proteinExistence type="predicted"/>
<dbReference type="Pfam" id="PF00535">
    <property type="entry name" value="Glycos_transf_2"/>
    <property type="match status" value="1"/>
</dbReference>
<keyword evidence="3" id="KW-1185">Reference proteome</keyword>